<protein>
    <submittedName>
        <fullName evidence="1">Uncharacterized protein</fullName>
    </submittedName>
</protein>
<dbReference type="RefSeq" id="WP_158295768.1">
    <property type="nucleotide sequence ID" value="NZ_JBIIEP010000028.1"/>
</dbReference>
<accession>A0A1J1JAT9</accession>
<dbReference type="EMBL" id="LO018304">
    <property type="protein sequence ID" value="CUM58574.1"/>
    <property type="molecule type" value="Genomic_DNA"/>
</dbReference>
<evidence type="ECO:0000313" key="1">
    <source>
        <dbReference type="EMBL" id="CUM58574.1"/>
    </source>
</evidence>
<name>A0A1J1JAT9_PLAAG</name>
<proteinExistence type="predicted"/>
<sequence length="52" mass="6180">MQLQDYLEFINPDEIHLKSHRIGIEDVIKIVLRWMLVYCDYGNSDNSIIKSL</sequence>
<dbReference type="AlphaFoldDB" id="A0A1J1JAT9"/>
<organism evidence="1">
    <name type="scientific">Planktothrix agardhii</name>
    <name type="common">Oscillatoria agardhii</name>
    <dbReference type="NCBI Taxonomy" id="1160"/>
    <lineage>
        <taxon>Bacteria</taxon>
        <taxon>Bacillati</taxon>
        <taxon>Cyanobacteriota</taxon>
        <taxon>Cyanophyceae</taxon>
        <taxon>Oscillatoriophycideae</taxon>
        <taxon>Oscillatoriales</taxon>
        <taxon>Microcoleaceae</taxon>
        <taxon>Planktothrix</taxon>
    </lineage>
</organism>
<gene>
    <name evidence="1" type="ORF">PLAM_0607</name>
</gene>
<reference evidence="1" key="1">
    <citation type="submission" date="2015-09" db="EMBL/GenBank/DDBJ databases">
        <authorList>
            <person name="Jackson K.R."/>
            <person name="Lunt B.L."/>
            <person name="Fisher J.N.B."/>
            <person name="Gardner A.V."/>
            <person name="Bailey M.E."/>
            <person name="Deus L.M."/>
            <person name="Earl A.S."/>
            <person name="Gibby P.D."/>
            <person name="Hartmann K.A."/>
            <person name="Liu J.E."/>
            <person name="Manci A.M."/>
            <person name="Nielsen D.A."/>
            <person name="Solomon M.B."/>
            <person name="Breakwell D.P."/>
            <person name="Burnett S.H."/>
            <person name="Grose J.H."/>
        </authorList>
    </citation>
    <scope>NUCLEOTIDE SEQUENCE</scope>
    <source>
        <strain evidence="1">7805</strain>
    </source>
</reference>